<evidence type="ECO:0000313" key="3">
    <source>
        <dbReference type="EMBL" id="RYN78071.1"/>
    </source>
</evidence>
<proteinExistence type="predicted"/>
<evidence type="ECO:0000256" key="1">
    <source>
        <dbReference type="SAM" id="MobiDB-lite"/>
    </source>
</evidence>
<feature type="region of interest" description="Disordered" evidence="1">
    <location>
        <begin position="29"/>
        <end position="54"/>
    </location>
</feature>
<evidence type="ECO:0000256" key="2">
    <source>
        <dbReference type="SAM" id="SignalP"/>
    </source>
</evidence>
<evidence type="ECO:0000313" key="4">
    <source>
        <dbReference type="Proteomes" id="UP000291422"/>
    </source>
</evidence>
<accession>A0A4Q4NJH7</accession>
<name>A0A4Q4NJH7_ALTAL</name>
<sequence length="113" mass="11923">MHISTLLATILFVTAAVATPYPWAAPQASLAPTPSGVRKHNRTHRNRHKEPTPTFKEGCECAMPVVPMNLLSANERCLMKQAAAMGCYLSSKGGCPSPAPACGLGPLPGIPMQ</sequence>
<feature type="chain" id="PRO_5020364321" evidence="2">
    <location>
        <begin position="19"/>
        <end position="113"/>
    </location>
</feature>
<keyword evidence="2" id="KW-0732">Signal</keyword>
<dbReference type="EMBL" id="PDXD01000008">
    <property type="protein sequence ID" value="RYN78071.1"/>
    <property type="molecule type" value="Genomic_DNA"/>
</dbReference>
<organism evidence="3 4">
    <name type="scientific">Alternaria alternata</name>
    <name type="common">Alternaria rot fungus</name>
    <name type="synonym">Torula alternata</name>
    <dbReference type="NCBI Taxonomy" id="5599"/>
    <lineage>
        <taxon>Eukaryota</taxon>
        <taxon>Fungi</taxon>
        <taxon>Dikarya</taxon>
        <taxon>Ascomycota</taxon>
        <taxon>Pezizomycotina</taxon>
        <taxon>Dothideomycetes</taxon>
        <taxon>Pleosporomycetidae</taxon>
        <taxon>Pleosporales</taxon>
        <taxon>Pleosporineae</taxon>
        <taxon>Pleosporaceae</taxon>
        <taxon>Alternaria</taxon>
        <taxon>Alternaria sect. Alternaria</taxon>
        <taxon>Alternaria alternata complex</taxon>
    </lineage>
</organism>
<feature type="compositionally biased region" description="Basic residues" evidence="1">
    <location>
        <begin position="37"/>
        <end position="48"/>
    </location>
</feature>
<dbReference type="AlphaFoldDB" id="A0A4Q4NJH7"/>
<dbReference type="VEuPathDB" id="FungiDB:CC77DRAFT_1062375"/>
<dbReference type="Proteomes" id="UP000291422">
    <property type="component" value="Unassembled WGS sequence"/>
</dbReference>
<reference evidence="4" key="1">
    <citation type="journal article" date="2019" name="bioRxiv">
        <title>Genomics, evolutionary history and diagnostics of the Alternaria alternata species group including apple and Asian pear pathotypes.</title>
        <authorList>
            <person name="Armitage A.D."/>
            <person name="Cockerton H.M."/>
            <person name="Sreenivasaprasad S."/>
            <person name="Woodhall J.W."/>
            <person name="Lane C.R."/>
            <person name="Harrison R.J."/>
            <person name="Clarkson J.P."/>
        </authorList>
    </citation>
    <scope>NUCLEOTIDE SEQUENCE [LARGE SCALE GENOMIC DNA]</scope>
    <source>
        <strain evidence="4">FERA 1177</strain>
    </source>
</reference>
<comment type="caution">
    <text evidence="3">The sequence shown here is derived from an EMBL/GenBank/DDBJ whole genome shotgun (WGS) entry which is preliminary data.</text>
</comment>
<feature type="signal peptide" evidence="2">
    <location>
        <begin position="1"/>
        <end position="18"/>
    </location>
</feature>
<gene>
    <name evidence="3" type="ORF">AA0117_g4610</name>
</gene>
<protein>
    <submittedName>
        <fullName evidence="3">Uncharacterized protein</fullName>
    </submittedName>
</protein>